<dbReference type="InterPro" id="IPR004869">
    <property type="entry name" value="MMPL_dom"/>
</dbReference>
<feature type="transmembrane region" description="Helical" evidence="8">
    <location>
        <begin position="359"/>
        <end position="377"/>
    </location>
</feature>
<dbReference type="InterPro" id="IPR050545">
    <property type="entry name" value="Mycobact_MmpL"/>
</dbReference>
<keyword evidence="5 8" id="KW-1133">Transmembrane helix</keyword>
<evidence type="ECO:0000313" key="10">
    <source>
        <dbReference type="EMBL" id="MCP0887621.1"/>
    </source>
</evidence>
<dbReference type="PANTHER" id="PTHR33406">
    <property type="entry name" value="MEMBRANE PROTEIN MJ1562-RELATED"/>
    <property type="match status" value="1"/>
</dbReference>
<protein>
    <submittedName>
        <fullName evidence="10">MMPL family transporter</fullName>
    </submittedName>
</protein>
<feature type="transmembrane region" description="Helical" evidence="8">
    <location>
        <begin position="937"/>
        <end position="957"/>
    </location>
</feature>
<feature type="transmembrane region" description="Helical" evidence="8">
    <location>
        <begin position="178"/>
        <end position="194"/>
    </location>
</feature>
<sequence length="1082" mass="115893">MKKLFSSKHTWWALGWAVLLIVALLLIPHITTSTSSQIPSSYQSSRATQIQNKWGSKQNKTTSVAVVFNNHNKALTATQNKQINKTIERLKKNKNKYQIKDITDAKDTPLVKSQLISKDKTTQIVELSVKKTNSHTIATIKKELTSAIQTKGVKTYLTGSDVLDHDFSESTEKGVKKTEIIAVIFIFVVLLLVFRSPITPIISLLTVGVSGLISISLVTNLVKYFGFPFSNFSEVFIIIVLFGIGTDYNILLYNEFRSGLTNGLTKSEATRQALKVGGRTIIYSGASVLIGMTTLFFAKFSLYRSAAGIAVGIAILLLVLLTLNPFFMEVMGGKMFWPIKEFKGEKNSTLWHSLAKYSLLRPILTIIAVLIVILPLASQSQGLLNYNDADEVSNSTPSKIGFNLIQKHFSKGLSEPTTIYIKTNKKLTKEKYLQLIDQVTNQLKHVSGVKSVLSATQPGGKKIKSLYVSNQLNKVTTGLAKSQKGLSKISSGLSSAKTQINSSNIQSKTSSVSQLAQGSTEVASGTSELSSGIQQITTAIKTLNSNLSSSISSQSSQLKLLEESLPELNSAINQLNQEVANSSSDTTTSDSLTSIATAATDIKDQLTKIDSSMSSLSSSAVSGQTLVSQLQSAGANLTTDQIQTIEKVVEQNNTAQSQALSTLKSSLSTSLTKIGTDTSTIGNADSTLATQLSSLQTSSNSLKSAISQLATNSNKLLPSAATAITQLSSGLSTLSSNTSQLYTAISTVNSQTSQLVSGASQVATGNQELSQSFTSLAQKALSLSSGLGSASSGINQVTSGSKSMNSYLTGLKTATASKVYYIPQKQLHSKAFKPILDTYFSDSKKITQLTVVLKADPNSEEAIQTLSKLQTLVKGSLKGTVLSNATVVAGGSTSRTKDLKNVASGDFSRTAILMLIGILIALMFVTRSLIQSITIELLLVFVYYSALNIVHWLSSLILGQSMLTWNTPFFAFIMLIALGVDYTIFLVIKFREGLADPISIDAKVLRATSIIGSVVISAGVILSGTFAALIPSGVLTLVQVALVVIVGILLLVLLIPIVMPAVMKITYPTPSSKLNDQSHEKE</sequence>
<keyword evidence="3" id="KW-1003">Cell membrane</keyword>
<feature type="transmembrane region" description="Helical" evidence="8">
    <location>
        <begin position="234"/>
        <end position="253"/>
    </location>
</feature>
<name>A0A9X2FL59_9LACO</name>
<dbReference type="Pfam" id="PF03176">
    <property type="entry name" value="MMPL"/>
    <property type="match status" value="2"/>
</dbReference>
<dbReference type="GO" id="GO:0005886">
    <property type="term" value="C:plasma membrane"/>
    <property type="evidence" value="ECO:0007669"/>
    <property type="project" value="UniProtKB-SubCell"/>
</dbReference>
<keyword evidence="6 8" id="KW-0472">Membrane</keyword>
<evidence type="ECO:0000256" key="2">
    <source>
        <dbReference type="ARBA" id="ARBA00010157"/>
    </source>
</evidence>
<feature type="domain" description="Membrane transport protein MMPL" evidence="9">
    <location>
        <begin position="835"/>
        <end position="1065"/>
    </location>
</feature>
<evidence type="ECO:0000256" key="8">
    <source>
        <dbReference type="SAM" id="Phobius"/>
    </source>
</evidence>
<keyword evidence="4 8" id="KW-0812">Transmembrane</keyword>
<feature type="transmembrane region" description="Helical" evidence="8">
    <location>
        <begin position="969"/>
        <end position="988"/>
    </location>
</feature>
<reference evidence="10 11" key="1">
    <citation type="journal article" date="2023" name="Int. J. Syst. Evol. Microbiol.">
        <title>Ligilactobacillus ubinensis sp. nov., a novel species isolated from the wild ferment of a durian fruit (Durio zibethinus).</title>
        <authorList>
            <person name="Heng Y.C."/>
            <person name="Menon N."/>
            <person name="Chen B."/>
            <person name="Loo B.Z.L."/>
            <person name="Wong G.W.J."/>
            <person name="Lim A.C.H."/>
            <person name="Silvaraju S."/>
            <person name="Kittelmann S."/>
        </authorList>
    </citation>
    <scope>NUCLEOTIDE SEQUENCE [LARGE SCALE GENOMIC DNA]</scope>
    <source>
        <strain evidence="10 11">WILCCON 0076</strain>
    </source>
</reference>
<keyword evidence="7" id="KW-0175">Coiled coil</keyword>
<comment type="caution">
    <text evidence="10">The sequence shown here is derived from an EMBL/GenBank/DDBJ whole genome shotgun (WGS) entry which is preliminary data.</text>
</comment>
<feature type="transmembrane region" description="Helical" evidence="8">
    <location>
        <begin position="1009"/>
        <end position="1030"/>
    </location>
</feature>
<comment type="subcellular location">
    <subcellularLocation>
        <location evidence="1">Cell membrane</location>
        <topology evidence="1">Multi-pass membrane protein</topology>
    </subcellularLocation>
</comment>
<dbReference type="PANTHER" id="PTHR33406:SF6">
    <property type="entry name" value="MEMBRANE PROTEIN YDGH-RELATED"/>
    <property type="match status" value="1"/>
</dbReference>
<dbReference type="EMBL" id="JAIULA010000021">
    <property type="protein sequence ID" value="MCP0887621.1"/>
    <property type="molecule type" value="Genomic_DNA"/>
</dbReference>
<feature type="transmembrane region" description="Helical" evidence="8">
    <location>
        <begin position="281"/>
        <end position="300"/>
    </location>
</feature>
<evidence type="ECO:0000256" key="6">
    <source>
        <dbReference type="ARBA" id="ARBA00023136"/>
    </source>
</evidence>
<dbReference type="Proteomes" id="UP001139006">
    <property type="component" value="Unassembled WGS sequence"/>
</dbReference>
<gene>
    <name evidence="10" type="ORF">LB941_09785</name>
</gene>
<proteinExistence type="inferred from homology"/>
<feature type="transmembrane region" description="Helical" evidence="8">
    <location>
        <begin position="1036"/>
        <end position="1063"/>
    </location>
</feature>
<comment type="similarity">
    <text evidence="2">Belongs to the resistance-nodulation-cell division (RND) (TC 2.A.6) family. MmpL subfamily.</text>
</comment>
<evidence type="ECO:0000313" key="11">
    <source>
        <dbReference type="Proteomes" id="UP001139006"/>
    </source>
</evidence>
<dbReference type="RefSeq" id="WP_253361666.1">
    <property type="nucleotide sequence ID" value="NZ_JAIULA010000021.1"/>
</dbReference>
<feature type="transmembrane region" description="Helical" evidence="8">
    <location>
        <begin position="306"/>
        <end position="327"/>
    </location>
</feature>
<keyword evidence="11" id="KW-1185">Reference proteome</keyword>
<feature type="coiled-coil region" evidence="7">
    <location>
        <begin position="558"/>
        <end position="585"/>
    </location>
</feature>
<feature type="transmembrane region" description="Helical" evidence="8">
    <location>
        <begin position="907"/>
        <end position="925"/>
    </location>
</feature>
<evidence type="ECO:0000256" key="1">
    <source>
        <dbReference type="ARBA" id="ARBA00004651"/>
    </source>
</evidence>
<accession>A0A9X2FL59</accession>
<evidence type="ECO:0000256" key="3">
    <source>
        <dbReference type="ARBA" id="ARBA00022475"/>
    </source>
</evidence>
<evidence type="ECO:0000256" key="4">
    <source>
        <dbReference type="ARBA" id="ARBA00022692"/>
    </source>
</evidence>
<evidence type="ECO:0000256" key="7">
    <source>
        <dbReference type="SAM" id="Coils"/>
    </source>
</evidence>
<organism evidence="10 11">
    <name type="scientific">Ligilactobacillus ubinensis</name>
    <dbReference type="NCBI Taxonomy" id="2876789"/>
    <lineage>
        <taxon>Bacteria</taxon>
        <taxon>Bacillati</taxon>
        <taxon>Bacillota</taxon>
        <taxon>Bacilli</taxon>
        <taxon>Lactobacillales</taxon>
        <taxon>Lactobacillaceae</taxon>
        <taxon>Ligilactobacillus</taxon>
    </lineage>
</organism>
<evidence type="ECO:0000256" key="5">
    <source>
        <dbReference type="ARBA" id="ARBA00022989"/>
    </source>
</evidence>
<dbReference type="AlphaFoldDB" id="A0A9X2FL59"/>
<dbReference type="NCBIfam" id="TIGR03057">
    <property type="entry name" value="xxxLxxG_by_4"/>
    <property type="match status" value="1"/>
</dbReference>
<evidence type="ECO:0000259" key="9">
    <source>
        <dbReference type="Pfam" id="PF03176"/>
    </source>
</evidence>
<dbReference type="InterPro" id="IPR023908">
    <property type="entry name" value="xxxLxxG_rpt"/>
</dbReference>
<feature type="domain" description="Membrane transport protein MMPL" evidence="9">
    <location>
        <begin position="40"/>
        <end position="363"/>
    </location>
</feature>
<dbReference type="Gene3D" id="1.20.1640.10">
    <property type="entry name" value="Multidrug efflux transporter AcrB transmembrane domain"/>
    <property type="match status" value="2"/>
</dbReference>
<dbReference type="SUPFAM" id="SSF82866">
    <property type="entry name" value="Multidrug efflux transporter AcrB transmembrane domain"/>
    <property type="match status" value="2"/>
</dbReference>